<feature type="region of interest" description="Disordered" evidence="3">
    <location>
        <begin position="655"/>
        <end position="737"/>
    </location>
</feature>
<dbReference type="InterPro" id="IPR001452">
    <property type="entry name" value="SH3_domain"/>
</dbReference>
<dbReference type="CDD" id="cd09535">
    <property type="entry name" value="SAM_BOI-like_fungal"/>
    <property type="match status" value="1"/>
</dbReference>
<dbReference type="Gene3D" id="1.10.150.50">
    <property type="entry name" value="Transcription Factor, Ets-1"/>
    <property type="match status" value="1"/>
</dbReference>
<dbReference type="InterPro" id="IPR001660">
    <property type="entry name" value="SAM"/>
</dbReference>
<protein>
    <recommendedName>
        <fullName evidence="9">Polarized growth protein Boi2</fullName>
    </recommendedName>
</protein>
<dbReference type="SUPFAM" id="SSF47769">
    <property type="entry name" value="SAM/Pointed domain"/>
    <property type="match status" value="1"/>
</dbReference>
<evidence type="ECO:0000313" key="8">
    <source>
        <dbReference type="Proteomes" id="UP000002058"/>
    </source>
</evidence>
<dbReference type="Gene3D" id="2.30.29.30">
    <property type="entry name" value="Pleckstrin-homology domain (PH domain)/Phosphotyrosine-binding domain (PTB)"/>
    <property type="match status" value="1"/>
</dbReference>
<dbReference type="Gene3D" id="2.30.30.40">
    <property type="entry name" value="SH3 Domains"/>
    <property type="match status" value="1"/>
</dbReference>
<dbReference type="AlphaFoldDB" id="C4JJD3"/>
<feature type="region of interest" description="Disordered" evidence="3">
    <location>
        <begin position="196"/>
        <end position="218"/>
    </location>
</feature>
<dbReference type="InterPro" id="IPR011993">
    <property type="entry name" value="PH-like_dom_sf"/>
</dbReference>
<feature type="compositionally biased region" description="Polar residues" evidence="3">
    <location>
        <begin position="321"/>
        <end position="335"/>
    </location>
</feature>
<dbReference type="SUPFAM" id="SSF50044">
    <property type="entry name" value="SH3-domain"/>
    <property type="match status" value="1"/>
</dbReference>
<evidence type="ECO:0000259" key="5">
    <source>
        <dbReference type="PROSITE" id="PS50003"/>
    </source>
</evidence>
<evidence type="ECO:0000256" key="3">
    <source>
        <dbReference type="SAM" id="MobiDB-lite"/>
    </source>
</evidence>
<dbReference type="Proteomes" id="UP000002058">
    <property type="component" value="Unassembled WGS sequence"/>
</dbReference>
<dbReference type="SMART" id="SM00233">
    <property type="entry name" value="PH"/>
    <property type="match status" value="1"/>
</dbReference>
<dbReference type="KEGG" id="ure:UREG_01740"/>
<feature type="compositionally biased region" description="Polar residues" evidence="3">
    <location>
        <begin position="469"/>
        <end position="495"/>
    </location>
</feature>
<feature type="region of interest" description="Disordered" evidence="3">
    <location>
        <begin position="913"/>
        <end position="937"/>
    </location>
</feature>
<dbReference type="InterPro" id="IPR013761">
    <property type="entry name" value="SAM/pointed_sf"/>
</dbReference>
<dbReference type="InterPro" id="IPR001849">
    <property type="entry name" value="PH_domain"/>
</dbReference>
<dbReference type="Pfam" id="PF00169">
    <property type="entry name" value="PH"/>
    <property type="match status" value="1"/>
</dbReference>
<dbReference type="eggNOG" id="ENOG502QPMX">
    <property type="taxonomic scope" value="Eukaryota"/>
</dbReference>
<dbReference type="PROSITE" id="PS50003">
    <property type="entry name" value="PH_DOMAIN"/>
    <property type="match status" value="1"/>
</dbReference>
<evidence type="ECO:0000259" key="4">
    <source>
        <dbReference type="PROSITE" id="PS50002"/>
    </source>
</evidence>
<feature type="compositionally biased region" description="Polar residues" evidence="3">
    <location>
        <begin position="130"/>
        <end position="143"/>
    </location>
</feature>
<dbReference type="OrthoDB" id="73680at2759"/>
<dbReference type="GO" id="GO:0030036">
    <property type="term" value="P:actin cytoskeleton organization"/>
    <property type="evidence" value="ECO:0007669"/>
    <property type="project" value="TreeGrafter"/>
</dbReference>
<keyword evidence="8" id="KW-1185">Reference proteome</keyword>
<feature type="compositionally biased region" description="Polar residues" evidence="3">
    <location>
        <begin position="526"/>
        <end position="535"/>
    </location>
</feature>
<dbReference type="PROSITE" id="PS50105">
    <property type="entry name" value="SAM_DOMAIN"/>
    <property type="match status" value="1"/>
</dbReference>
<dbReference type="FunFam" id="1.10.150.50:FF:000082">
    <property type="entry name" value="Polarized growth protein boi2"/>
    <property type="match status" value="1"/>
</dbReference>
<dbReference type="Pfam" id="PF00018">
    <property type="entry name" value="SH3_1"/>
    <property type="match status" value="1"/>
</dbReference>
<dbReference type="OMA" id="YYGWMKK"/>
<dbReference type="FunCoup" id="C4JJD3">
    <property type="interactions" value="154"/>
</dbReference>
<dbReference type="SUPFAM" id="SSF50729">
    <property type="entry name" value="PH domain-like"/>
    <property type="match status" value="1"/>
</dbReference>
<feature type="compositionally biased region" description="Polar residues" evidence="3">
    <location>
        <begin position="100"/>
        <end position="117"/>
    </location>
</feature>
<feature type="region of interest" description="Disordered" evidence="3">
    <location>
        <begin position="321"/>
        <end position="549"/>
    </location>
</feature>
<dbReference type="Pfam" id="PF07647">
    <property type="entry name" value="SAM_2"/>
    <property type="match status" value="1"/>
</dbReference>
<feature type="compositionally biased region" description="Polar residues" evidence="3">
    <location>
        <begin position="818"/>
        <end position="850"/>
    </location>
</feature>
<proteinExistence type="predicted"/>
<evidence type="ECO:0000313" key="7">
    <source>
        <dbReference type="EMBL" id="EEP76891.1"/>
    </source>
</evidence>
<feature type="domain" description="PH" evidence="5">
    <location>
        <begin position="745"/>
        <end position="898"/>
    </location>
</feature>
<dbReference type="GO" id="GO:0005886">
    <property type="term" value="C:plasma membrane"/>
    <property type="evidence" value="ECO:0007669"/>
    <property type="project" value="TreeGrafter"/>
</dbReference>
<dbReference type="RefSeq" id="XP_002542224.1">
    <property type="nucleotide sequence ID" value="XM_002542178.1"/>
</dbReference>
<evidence type="ECO:0000259" key="6">
    <source>
        <dbReference type="PROSITE" id="PS50105"/>
    </source>
</evidence>
<dbReference type="GeneID" id="8438377"/>
<feature type="domain" description="SH3" evidence="4">
    <location>
        <begin position="5"/>
        <end position="69"/>
    </location>
</feature>
<feature type="region of interest" description="Disordered" evidence="3">
    <location>
        <begin position="813"/>
        <end position="854"/>
    </location>
</feature>
<accession>C4JJD3</accession>
<dbReference type="PANTHER" id="PTHR12092">
    <property type="entry name" value="PLECKSTRIN"/>
    <property type="match status" value="1"/>
</dbReference>
<dbReference type="VEuPathDB" id="FungiDB:UREG_01740"/>
<gene>
    <name evidence="7" type="ORF">UREG_01740</name>
</gene>
<dbReference type="STRING" id="336963.C4JJD3"/>
<feature type="compositionally biased region" description="Polar residues" evidence="3">
    <location>
        <begin position="594"/>
        <end position="604"/>
    </location>
</feature>
<dbReference type="InterPro" id="IPR037370">
    <property type="entry name" value="Pleckstrin"/>
</dbReference>
<feature type="compositionally biased region" description="Polar residues" evidence="3">
    <location>
        <begin position="365"/>
        <end position="375"/>
    </location>
</feature>
<feature type="compositionally biased region" description="Polar residues" evidence="3">
    <location>
        <begin position="679"/>
        <end position="703"/>
    </location>
</feature>
<evidence type="ECO:0000256" key="2">
    <source>
        <dbReference type="PROSITE-ProRule" id="PRU00192"/>
    </source>
</evidence>
<feature type="compositionally biased region" description="Polar residues" evidence="3">
    <location>
        <begin position="209"/>
        <end position="218"/>
    </location>
</feature>
<feature type="compositionally biased region" description="Low complexity" evidence="3">
    <location>
        <begin position="144"/>
        <end position="155"/>
    </location>
</feature>
<keyword evidence="1 2" id="KW-0728">SH3 domain</keyword>
<dbReference type="EMBL" id="CH476615">
    <property type="protein sequence ID" value="EEP76891.1"/>
    <property type="molecule type" value="Genomic_DNA"/>
</dbReference>
<feature type="domain" description="SAM" evidence="6">
    <location>
        <begin position="247"/>
        <end position="313"/>
    </location>
</feature>
<feature type="compositionally biased region" description="Basic and acidic residues" evidence="3">
    <location>
        <begin position="510"/>
        <end position="525"/>
    </location>
</feature>
<reference evidence="8" key="1">
    <citation type="journal article" date="2009" name="Genome Res.">
        <title>Comparative genomic analyses of the human fungal pathogens Coccidioides and their relatives.</title>
        <authorList>
            <person name="Sharpton T.J."/>
            <person name="Stajich J.E."/>
            <person name="Rounsley S.D."/>
            <person name="Gardner M.J."/>
            <person name="Wortman J.R."/>
            <person name="Jordar V.S."/>
            <person name="Maiti R."/>
            <person name="Kodira C.D."/>
            <person name="Neafsey D.E."/>
            <person name="Zeng Q."/>
            <person name="Hung C.-Y."/>
            <person name="McMahan C."/>
            <person name="Muszewska A."/>
            <person name="Grynberg M."/>
            <person name="Mandel M.A."/>
            <person name="Kellner E.M."/>
            <person name="Barker B.M."/>
            <person name="Galgiani J.N."/>
            <person name="Orbach M.J."/>
            <person name="Kirkland T.N."/>
            <person name="Cole G.T."/>
            <person name="Henn M.R."/>
            <person name="Birren B.W."/>
            <person name="Taylor J.W."/>
        </authorList>
    </citation>
    <scope>NUCLEOTIDE SEQUENCE [LARGE SCALE GENOMIC DNA]</scope>
    <source>
        <strain evidence="8">UAMH 1704</strain>
    </source>
</reference>
<dbReference type="SMART" id="SM00326">
    <property type="entry name" value="SH3"/>
    <property type="match status" value="1"/>
</dbReference>
<dbReference type="PANTHER" id="PTHR12092:SF16">
    <property type="entry name" value="PH DOMAIN-CONTAINING PROTEIN"/>
    <property type="match status" value="1"/>
</dbReference>
<dbReference type="InParanoid" id="C4JJD3"/>
<evidence type="ECO:0008006" key="9">
    <source>
        <dbReference type="Google" id="ProtNLM"/>
    </source>
</evidence>
<organism evidence="7 8">
    <name type="scientific">Uncinocarpus reesii (strain UAMH 1704)</name>
    <dbReference type="NCBI Taxonomy" id="336963"/>
    <lineage>
        <taxon>Eukaryota</taxon>
        <taxon>Fungi</taxon>
        <taxon>Dikarya</taxon>
        <taxon>Ascomycota</taxon>
        <taxon>Pezizomycotina</taxon>
        <taxon>Eurotiomycetes</taxon>
        <taxon>Eurotiomycetidae</taxon>
        <taxon>Onygenales</taxon>
        <taxon>Onygenaceae</taxon>
        <taxon>Uncinocarpus</taxon>
    </lineage>
</organism>
<feature type="region of interest" description="Disordered" evidence="3">
    <location>
        <begin position="572"/>
        <end position="640"/>
    </location>
</feature>
<feature type="compositionally biased region" description="Basic and acidic residues" evidence="3">
    <location>
        <begin position="581"/>
        <end position="593"/>
    </location>
</feature>
<feature type="region of interest" description="Disordered" evidence="3">
    <location>
        <begin position="74"/>
        <end position="157"/>
    </location>
</feature>
<dbReference type="InterPro" id="IPR036028">
    <property type="entry name" value="SH3-like_dom_sf"/>
</dbReference>
<feature type="compositionally biased region" description="Low complexity" evidence="3">
    <location>
        <begin position="605"/>
        <end position="618"/>
    </location>
</feature>
<name>C4JJD3_UNCRE</name>
<evidence type="ECO:0000256" key="1">
    <source>
        <dbReference type="ARBA" id="ARBA00022443"/>
    </source>
</evidence>
<dbReference type="PROSITE" id="PS50002">
    <property type="entry name" value="SH3"/>
    <property type="match status" value="1"/>
</dbReference>
<dbReference type="HOGENOM" id="CLU_011433_0_0_1"/>
<sequence length="937" mass="102851">MALSTEAMRGFRIDNFDARGADELTLRRGDKVELLELDEGFGDGWYLGRHVGESQTGLFPGVYTTIMPKIGVKNANNSNPPDAVSGGASGLQDHTEGEQESVSPISNDDTTPQQSRHASAADFEHPILTETESGTESHPVQTLSRHSSATSTSRAPEIQRSISETIATHLNGEDSPVLNETLSVIDEHITNFSTPRQSVVAHDHHRGTNDSSSEYSSHAGNRLSYIHGVETDEEEERRFTEADVRRWSHEQVAEHLVELGVDPRHCKIFKEQEITGDVLLEMDQEFIYMKDFDFGVMGRRLRTWHLIKAFQEEVKGIAHPRTSTSTYSGRPTSSAEYDRSQSRSGTASSFLPRIPSVSEAHGPVTRQSRGSTFSSYHGRAAPSPVPPPGFNRPRTRDSASRPSPDLIRRSNYHRRHSSIDEASRPSAHAMKPLSAVPSKMSTLPHEKKSSLDRGWTIKAVTDTRPGTALGTTTVQSQSHTNGNSHTAVSEGVSTDDSPDLDRGYFSGGEIDARRSRNVLRKRDSSGRSLSQSRQTGAADDVKARSSKRHSRFSSVDSFKEFAPYFSTFGKLNHSGATSAETKQRRELVDDDSHSPTVTNLEEANSSSGGFFTSLSSLHSKPHDEHLGRSSPSHGKNATPKFRRTIGLRAISDAVTGSEKAQLGSTSPSPIKDFSKSPDRTNSTTPSATSKSFDMEGTDTSSKLSEGGLTLALASKTPSQRTKSKRDTSAYVRGLEKKSPQEQMVGCDYYGWMKKKSSNLMTTWKPRLFVLRGRRLSYYYSENDTEERGLIDISSHRVFRADHDTITSLHAAITGAKASPTSPTNSNGSQPMSPDSDQTPETSRPKTSSGDQPFIFKLVPPKAGLSRAVQFTKPAVHYFQVDNIQQGRSWMAAIMKATIERDLNLPVKTTNKQKTVSLRAGSPDESASAGIDEPTKQR</sequence>